<dbReference type="CDD" id="cd04678">
    <property type="entry name" value="NUDIX_MTH2_Nudt15"/>
    <property type="match status" value="1"/>
</dbReference>
<evidence type="ECO:0000259" key="3">
    <source>
        <dbReference type="PROSITE" id="PS51462"/>
    </source>
</evidence>
<keyword evidence="1 2" id="KW-0378">Hydrolase</keyword>
<dbReference type="InterPro" id="IPR020476">
    <property type="entry name" value="Nudix_hydrolase"/>
</dbReference>
<evidence type="ECO:0000256" key="1">
    <source>
        <dbReference type="ARBA" id="ARBA00022801"/>
    </source>
</evidence>
<dbReference type="PANTHER" id="PTHR16099:SF5">
    <property type="entry name" value="NUCLEOTIDE TRIPHOSPHATE DIPHOSPHATASE NUDT15"/>
    <property type="match status" value="1"/>
</dbReference>
<accession>A0A401G4K4</accession>
<dbReference type="Proteomes" id="UP000288096">
    <property type="component" value="Unassembled WGS sequence"/>
</dbReference>
<feature type="domain" description="Nudix hydrolase" evidence="3">
    <location>
        <begin position="168"/>
        <end position="296"/>
    </location>
</feature>
<reference evidence="5" key="2">
    <citation type="submission" date="2019-01" db="EMBL/GenBank/DDBJ databases">
        <title>Genome sequence of Desulfonema ishimotonii strain Tokyo 01.</title>
        <authorList>
            <person name="Fukui M."/>
        </authorList>
    </citation>
    <scope>NUCLEOTIDE SEQUENCE [LARGE SCALE GENOMIC DNA]</scope>
    <source>
        <strain evidence="5">Tokyo 01</strain>
    </source>
</reference>
<dbReference type="Pfam" id="PF00293">
    <property type="entry name" value="NUDIX"/>
    <property type="match status" value="2"/>
</dbReference>
<comment type="similarity">
    <text evidence="2">Belongs to the Nudix hydrolase family.</text>
</comment>
<dbReference type="PRINTS" id="PR00502">
    <property type="entry name" value="NUDIXFAMILY"/>
</dbReference>
<dbReference type="GO" id="GO:0035539">
    <property type="term" value="F:8-oxo-7,8-dihydrodeoxyguanosine triphosphate pyrophosphatase activity"/>
    <property type="evidence" value="ECO:0007669"/>
    <property type="project" value="TreeGrafter"/>
</dbReference>
<organism evidence="4 5">
    <name type="scientific">Desulfonema ishimotonii</name>
    <dbReference type="NCBI Taxonomy" id="45657"/>
    <lineage>
        <taxon>Bacteria</taxon>
        <taxon>Pseudomonadati</taxon>
        <taxon>Thermodesulfobacteriota</taxon>
        <taxon>Desulfobacteria</taxon>
        <taxon>Desulfobacterales</taxon>
        <taxon>Desulfococcaceae</taxon>
        <taxon>Desulfonema</taxon>
    </lineage>
</organism>
<dbReference type="Gene3D" id="3.90.79.10">
    <property type="entry name" value="Nucleoside Triphosphate Pyrophosphohydrolase"/>
    <property type="match status" value="2"/>
</dbReference>
<dbReference type="PROSITE" id="PS00893">
    <property type="entry name" value="NUDIX_BOX"/>
    <property type="match status" value="1"/>
</dbReference>
<dbReference type="PANTHER" id="PTHR16099">
    <property type="entry name" value="8-OXO-DGTP DIPHOSPHATES NUDT15"/>
    <property type="match status" value="1"/>
</dbReference>
<dbReference type="GO" id="GO:0006203">
    <property type="term" value="P:dGTP catabolic process"/>
    <property type="evidence" value="ECO:0007669"/>
    <property type="project" value="TreeGrafter"/>
</dbReference>
<keyword evidence="5" id="KW-1185">Reference proteome</keyword>
<dbReference type="AlphaFoldDB" id="A0A401G4K4"/>
<dbReference type="InterPro" id="IPR015797">
    <property type="entry name" value="NUDIX_hydrolase-like_dom_sf"/>
</dbReference>
<dbReference type="InterPro" id="IPR000086">
    <property type="entry name" value="NUDIX_hydrolase_dom"/>
</dbReference>
<dbReference type="EMBL" id="BEXT01000001">
    <property type="protein sequence ID" value="GBC64144.1"/>
    <property type="molecule type" value="Genomic_DNA"/>
</dbReference>
<dbReference type="OrthoDB" id="9775346at2"/>
<dbReference type="InterPro" id="IPR020084">
    <property type="entry name" value="NUDIX_hydrolase_CS"/>
</dbReference>
<protein>
    <recommendedName>
        <fullName evidence="3">Nudix hydrolase domain-containing protein</fullName>
    </recommendedName>
</protein>
<dbReference type="PROSITE" id="PS51462">
    <property type="entry name" value="NUDIX"/>
    <property type="match status" value="2"/>
</dbReference>
<name>A0A401G4K4_9BACT</name>
<evidence type="ECO:0000313" key="5">
    <source>
        <dbReference type="Proteomes" id="UP000288096"/>
    </source>
</evidence>
<dbReference type="SUPFAM" id="SSF55811">
    <property type="entry name" value="Nudix"/>
    <property type="match status" value="2"/>
</dbReference>
<evidence type="ECO:0000313" key="4">
    <source>
        <dbReference type="EMBL" id="GBC64144.1"/>
    </source>
</evidence>
<evidence type="ECO:0000256" key="2">
    <source>
        <dbReference type="RuleBase" id="RU003476"/>
    </source>
</evidence>
<feature type="domain" description="Nudix hydrolase" evidence="3">
    <location>
        <begin position="35"/>
        <end position="165"/>
    </location>
</feature>
<dbReference type="FunFam" id="3.90.79.10:FF:000060">
    <property type="entry name" value="Nudix hydrolase 1"/>
    <property type="match status" value="1"/>
</dbReference>
<sequence>MHHQKDTHCSYCGAPFVPAMPWPRTCTDCGRISYLNPLPVAVILVPAGDGLIFIRRGIGPGKGKLALPGGFIDRGESWQEAGAREVWEETGVRVDPQEIRQFGVRSSPDGFLLTFGLAAPVSPEALSPFHGTDETSERVILNRPPEIPAFQLHADMAAKYFRQPAGSRPLVGVGVMVFRDGKVLLGKRKNAHGAGAWQFPGGHLEFGESPEACARREVFEETGLRIRNVRTGPYTNDIFAADRKHYITLFVIAEYASGDVALREPDKCEEWGWFEWDHLPEPSFLPIRNLLRQGFAHPNR</sequence>
<gene>
    <name evidence="4" type="ORF">DENIS_5162</name>
</gene>
<proteinExistence type="inferred from homology"/>
<dbReference type="GO" id="GO:0005829">
    <property type="term" value="C:cytosol"/>
    <property type="evidence" value="ECO:0007669"/>
    <property type="project" value="TreeGrafter"/>
</dbReference>
<comment type="caution">
    <text evidence="4">The sequence shown here is derived from an EMBL/GenBank/DDBJ whole genome shotgun (WGS) entry which is preliminary data.</text>
</comment>
<reference evidence="5" key="1">
    <citation type="submission" date="2017-11" db="EMBL/GenBank/DDBJ databases">
        <authorList>
            <person name="Watanabe M."/>
            <person name="Kojima H."/>
        </authorList>
    </citation>
    <scope>NUCLEOTIDE SEQUENCE [LARGE SCALE GENOMIC DNA]</scope>
    <source>
        <strain evidence="5">Tokyo 01</strain>
    </source>
</reference>